<dbReference type="GO" id="GO:0006950">
    <property type="term" value="P:response to stress"/>
    <property type="evidence" value="ECO:0007669"/>
    <property type="project" value="TreeGrafter"/>
</dbReference>
<dbReference type="SUPFAM" id="SSF46785">
    <property type="entry name" value="Winged helix' DNA-binding domain"/>
    <property type="match status" value="1"/>
</dbReference>
<dbReference type="Gene3D" id="1.10.10.10">
    <property type="entry name" value="Winged helix-like DNA-binding domain superfamily/Winged helix DNA-binding domain"/>
    <property type="match status" value="1"/>
</dbReference>
<dbReference type="PANTHER" id="PTHR33164">
    <property type="entry name" value="TRANSCRIPTIONAL REGULATOR, MARR FAMILY"/>
    <property type="match status" value="1"/>
</dbReference>
<reference evidence="2 3" key="1">
    <citation type="submission" date="2019-01" db="EMBL/GenBank/DDBJ databases">
        <title>Ktedonosporobacter rubrisoli SCAWS-G2.</title>
        <authorList>
            <person name="Huang Y."/>
            <person name="Yan B."/>
        </authorList>
    </citation>
    <scope>NUCLEOTIDE SEQUENCE [LARGE SCALE GENOMIC DNA]</scope>
    <source>
        <strain evidence="2 3">SCAWS-G2</strain>
    </source>
</reference>
<dbReference type="KEGG" id="kbs:EPA93_05035"/>
<dbReference type="Proteomes" id="UP000290365">
    <property type="component" value="Chromosome"/>
</dbReference>
<dbReference type="PANTHER" id="PTHR33164:SF105">
    <property type="entry name" value="TRANSCRIPTIONAL REPRESSOR PROTEIN-RELATED"/>
    <property type="match status" value="1"/>
</dbReference>
<dbReference type="AlphaFoldDB" id="A0A4P6JKA6"/>
<dbReference type="RefSeq" id="WP_129885999.1">
    <property type="nucleotide sequence ID" value="NZ_CP035758.1"/>
</dbReference>
<sequence length="146" mass="16263">MSELIDPHAALRCAASTIRRTDRLVTQFYDTMLAPSGLSSPQFGLLTMLATIAPITIQRLAEHLGMDRTTLTRNLSLLAREQLVRVEEGPEDRRERLVLLTEAGKEALERAWPLWQAAQARIEETLGSARFEALLNELAAVRAAIN</sequence>
<evidence type="ECO:0000313" key="2">
    <source>
        <dbReference type="EMBL" id="QBD75400.1"/>
    </source>
</evidence>
<protein>
    <submittedName>
        <fullName evidence="2">MarR family transcriptional regulator</fullName>
    </submittedName>
</protein>
<organism evidence="2 3">
    <name type="scientific">Ktedonosporobacter rubrisoli</name>
    <dbReference type="NCBI Taxonomy" id="2509675"/>
    <lineage>
        <taxon>Bacteria</taxon>
        <taxon>Bacillati</taxon>
        <taxon>Chloroflexota</taxon>
        <taxon>Ktedonobacteria</taxon>
        <taxon>Ktedonobacterales</taxon>
        <taxon>Ktedonosporobacteraceae</taxon>
        <taxon>Ktedonosporobacter</taxon>
    </lineage>
</organism>
<keyword evidence="3" id="KW-1185">Reference proteome</keyword>
<dbReference type="SMART" id="SM00347">
    <property type="entry name" value="HTH_MARR"/>
    <property type="match status" value="1"/>
</dbReference>
<dbReference type="EMBL" id="CP035758">
    <property type="protein sequence ID" value="QBD75400.1"/>
    <property type="molecule type" value="Genomic_DNA"/>
</dbReference>
<evidence type="ECO:0000313" key="3">
    <source>
        <dbReference type="Proteomes" id="UP000290365"/>
    </source>
</evidence>
<gene>
    <name evidence="2" type="ORF">EPA93_05035</name>
</gene>
<proteinExistence type="predicted"/>
<dbReference type="GO" id="GO:0003700">
    <property type="term" value="F:DNA-binding transcription factor activity"/>
    <property type="evidence" value="ECO:0007669"/>
    <property type="project" value="InterPro"/>
</dbReference>
<dbReference type="Pfam" id="PF12802">
    <property type="entry name" value="MarR_2"/>
    <property type="match status" value="1"/>
</dbReference>
<dbReference type="InterPro" id="IPR036388">
    <property type="entry name" value="WH-like_DNA-bd_sf"/>
</dbReference>
<dbReference type="InterPro" id="IPR000835">
    <property type="entry name" value="HTH_MarR-typ"/>
</dbReference>
<dbReference type="InterPro" id="IPR036390">
    <property type="entry name" value="WH_DNA-bd_sf"/>
</dbReference>
<dbReference type="PROSITE" id="PS50995">
    <property type="entry name" value="HTH_MARR_2"/>
    <property type="match status" value="1"/>
</dbReference>
<feature type="domain" description="HTH marR-type" evidence="1">
    <location>
        <begin position="1"/>
        <end position="143"/>
    </location>
</feature>
<evidence type="ECO:0000259" key="1">
    <source>
        <dbReference type="PROSITE" id="PS50995"/>
    </source>
</evidence>
<dbReference type="OrthoDB" id="165131at2"/>
<dbReference type="InterPro" id="IPR039422">
    <property type="entry name" value="MarR/SlyA-like"/>
</dbReference>
<name>A0A4P6JKA6_KTERU</name>
<accession>A0A4P6JKA6</accession>